<reference evidence="2 3" key="1">
    <citation type="submission" date="2016-10" db="EMBL/GenBank/DDBJ databases">
        <authorList>
            <person name="Varghese N."/>
        </authorList>
    </citation>
    <scope>NUCLEOTIDE SEQUENCE [LARGE SCALE GENOMIC DNA]</scope>
</reference>
<evidence type="ECO:0000256" key="1">
    <source>
        <dbReference type="SAM" id="MobiDB-lite"/>
    </source>
</evidence>
<accession>A0A1Y6M375</accession>
<sequence length="353" mass="40162">MAIQLKYILYKRGKASRVVWKYRAAILTRTRTIGGFESGRRRVHLIVQVLIGRYELDEDDADAIPSFNWKEKNPPVAQDFPDVKLPDMDAFIRTLCYSFSWMSDYNHNDNTRMYIANKYTKAGGPVSMSLGLGATLHSFVSLRLQEMAEMRKKERCIYTFAFERPAPKGLDELYNLRNGDLEDEKSHRSPKKQTKNSDKKEIKKEKRKAQAKAKAAETKRISDDVSSSEDESRQFKNPVKKEVKSEPKTEPVSEDLSNAGVKQEKEEPLDLSMVNWEGTGLNAGLGAFGQEGPEWNSEVGQSSRQGYLERHKRGISQVGMPTPASSFDDLFDDMPPAHSTRKARRTRVDEDDA</sequence>
<feature type="region of interest" description="Disordered" evidence="1">
    <location>
        <begin position="181"/>
        <end position="270"/>
    </location>
</feature>
<evidence type="ECO:0000313" key="2">
    <source>
        <dbReference type="EMBL" id="SMY30339.1"/>
    </source>
</evidence>
<feature type="compositionally biased region" description="Basic and acidic residues" evidence="1">
    <location>
        <begin position="230"/>
        <end position="251"/>
    </location>
</feature>
<organism evidence="2 3">
    <name type="scientific">Zymoseptoria tritici ST99CH_1A5</name>
    <dbReference type="NCBI Taxonomy" id="1276529"/>
    <lineage>
        <taxon>Eukaryota</taxon>
        <taxon>Fungi</taxon>
        <taxon>Dikarya</taxon>
        <taxon>Ascomycota</taxon>
        <taxon>Pezizomycotina</taxon>
        <taxon>Dothideomycetes</taxon>
        <taxon>Dothideomycetidae</taxon>
        <taxon>Mycosphaerellales</taxon>
        <taxon>Mycosphaerellaceae</taxon>
        <taxon>Zymoseptoria</taxon>
    </lineage>
</organism>
<dbReference type="EMBL" id="LT882692">
    <property type="protein sequence ID" value="SMY30339.1"/>
    <property type="molecule type" value="Genomic_DNA"/>
</dbReference>
<dbReference type="AlphaFoldDB" id="A0A1Y6M375"/>
<feature type="region of interest" description="Disordered" evidence="1">
    <location>
        <begin position="284"/>
        <end position="353"/>
    </location>
</feature>
<gene>
    <name evidence="2" type="ORF">ZT1A5_G11791</name>
</gene>
<proteinExistence type="predicted"/>
<feature type="compositionally biased region" description="Basic and acidic residues" evidence="1">
    <location>
        <begin position="214"/>
        <end position="223"/>
    </location>
</feature>
<name>A0A1Y6M375_ZYMTR</name>
<dbReference type="Proteomes" id="UP000215453">
    <property type="component" value="Chromosome 17"/>
</dbReference>
<feature type="compositionally biased region" description="Basic and acidic residues" evidence="1">
    <location>
        <begin position="195"/>
        <end position="204"/>
    </location>
</feature>
<protein>
    <submittedName>
        <fullName evidence="2">Uncharacterized protein</fullName>
    </submittedName>
</protein>
<evidence type="ECO:0000313" key="3">
    <source>
        <dbReference type="Proteomes" id="UP000215453"/>
    </source>
</evidence>